<keyword evidence="4" id="KW-0677">Repeat</keyword>
<dbReference type="GO" id="GO:0009653">
    <property type="term" value="P:anatomical structure morphogenesis"/>
    <property type="evidence" value="ECO:0007669"/>
    <property type="project" value="UniProtKB-ARBA"/>
</dbReference>
<dbReference type="SUPFAM" id="SSF49265">
    <property type="entry name" value="Fibronectin type III"/>
    <property type="match status" value="1"/>
</dbReference>
<dbReference type="OrthoDB" id="10056271at2759"/>
<dbReference type="CDD" id="cd00096">
    <property type="entry name" value="Ig"/>
    <property type="match status" value="2"/>
</dbReference>
<feature type="domain" description="Ig-like" evidence="12">
    <location>
        <begin position="141"/>
        <end position="197"/>
    </location>
</feature>
<organism evidence="14 15">
    <name type="scientific">Cinara cedri</name>
    <dbReference type="NCBI Taxonomy" id="506608"/>
    <lineage>
        <taxon>Eukaryota</taxon>
        <taxon>Metazoa</taxon>
        <taxon>Ecdysozoa</taxon>
        <taxon>Arthropoda</taxon>
        <taxon>Hexapoda</taxon>
        <taxon>Insecta</taxon>
        <taxon>Pterygota</taxon>
        <taxon>Neoptera</taxon>
        <taxon>Paraneoptera</taxon>
        <taxon>Hemiptera</taxon>
        <taxon>Sternorrhyncha</taxon>
        <taxon>Aphidomorpha</taxon>
        <taxon>Aphidoidea</taxon>
        <taxon>Aphididae</taxon>
        <taxon>Lachninae</taxon>
        <taxon>Cinara</taxon>
    </lineage>
</organism>
<dbReference type="Pfam" id="PF00041">
    <property type="entry name" value="fn3"/>
    <property type="match status" value="2"/>
</dbReference>
<dbReference type="InterPro" id="IPR003599">
    <property type="entry name" value="Ig_sub"/>
</dbReference>
<dbReference type="PROSITE" id="PS50853">
    <property type="entry name" value="FN3"/>
    <property type="match status" value="2"/>
</dbReference>
<evidence type="ECO:0000256" key="1">
    <source>
        <dbReference type="ARBA" id="ARBA00004167"/>
    </source>
</evidence>
<dbReference type="InterPro" id="IPR003598">
    <property type="entry name" value="Ig_sub2"/>
</dbReference>
<gene>
    <name evidence="14" type="ORF">CINCED_3A009095</name>
</gene>
<dbReference type="Pfam" id="PF13927">
    <property type="entry name" value="Ig_3"/>
    <property type="match status" value="2"/>
</dbReference>
<dbReference type="InterPro" id="IPR007110">
    <property type="entry name" value="Ig-like_dom"/>
</dbReference>
<dbReference type="PANTHER" id="PTHR12231">
    <property type="entry name" value="CTX-RELATED TYPE I TRANSMEMBRANE PROTEIN"/>
    <property type="match status" value="1"/>
</dbReference>
<proteinExistence type="predicted"/>
<dbReference type="SMART" id="SM00409">
    <property type="entry name" value="IG"/>
    <property type="match status" value="5"/>
</dbReference>
<dbReference type="InterPro" id="IPR036116">
    <property type="entry name" value="FN3_sf"/>
</dbReference>
<dbReference type="AlphaFoldDB" id="A0A5E4NGU4"/>
<dbReference type="Pfam" id="PF07679">
    <property type="entry name" value="I-set"/>
    <property type="match status" value="2"/>
</dbReference>
<dbReference type="PANTHER" id="PTHR12231:SF269">
    <property type="entry name" value="FASCILIN 2-LIKE PROTEIN"/>
    <property type="match status" value="1"/>
</dbReference>
<dbReference type="SMART" id="SM00060">
    <property type="entry name" value="FN3"/>
    <property type="match status" value="2"/>
</dbReference>
<dbReference type="CDD" id="cd00063">
    <property type="entry name" value="FN3"/>
    <property type="match status" value="2"/>
</dbReference>
<keyword evidence="2 11" id="KW-0812">Transmembrane</keyword>
<feature type="transmembrane region" description="Helical" evidence="11">
    <location>
        <begin position="739"/>
        <end position="772"/>
    </location>
</feature>
<dbReference type="EMBL" id="CABPRJ010001927">
    <property type="protein sequence ID" value="VVC41803.1"/>
    <property type="molecule type" value="Genomic_DNA"/>
</dbReference>
<dbReference type="InterPro" id="IPR013783">
    <property type="entry name" value="Ig-like_fold"/>
</dbReference>
<dbReference type="InterPro" id="IPR003961">
    <property type="entry name" value="FN3_dom"/>
</dbReference>
<dbReference type="InterPro" id="IPR013098">
    <property type="entry name" value="Ig_I-set"/>
</dbReference>
<evidence type="ECO:0000313" key="15">
    <source>
        <dbReference type="Proteomes" id="UP000325440"/>
    </source>
</evidence>
<feature type="domain" description="Ig-like" evidence="12">
    <location>
        <begin position="218"/>
        <end position="306"/>
    </location>
</feature>
<feature type="domain" description="Fibronectin type-III" evidence="13">
    <location>
        <begin position="510"/>
        <end position="604"/>
    </location>
</feature>
<feature type="domain" description="Fibronectin type-III" evidence="13">
    <location>
        <begin position="606"/>
        <end position="720"/>
    </location>
</feature>
<evidence type="ECO:0000256" key="9">
    <source>
        <dbReference type="ARBA" id="ARBA00023180"/>
    </source>
</evidence>
<evidence type="ECO:0000259" key="12">
    <source>
        <dbReference type="PROSITE" id="PS50835"/>
    </source>
</evidence>
<dbReference type="PROSITE" id="PS50835">
    <property type="entry name" value="IG_LIKE"/>
    <property type="match status" value="5"/>
</dbReference>
<dbReference type="Gene3D" id="2.60.40.10">
    <property type="entry name" value="Immunoglobulins"/>
    <property type="match status" value="7"/>
</dbReference>
<keyword evidence="6 11" id="KW-1133">Transmembrane helix</keyword>
<comment type="subcellular location">
    <subcellularLocation>
        <location evidence="1">Membrane</location>
        <topology evidence="1">Single-pass membrane protein</topology>
    </subcellularLocation>
</comment>
<dbReference type="SUPFAM" id="SSF48726">
    <property type="entry name" value="Immunoglobulin"/>
    <property type="match status" value="5"/>
</dbReference>
<name>A0A5E4NGU4_9HEMI</name>
<keyword evidence="3" id="KW-0732">Signal</keyword>
<protein>
    <submittedName>
        <fullName evidence="14">Fibronectin type III,Neural cell adhesion,Immunoglobulin subtype,Immunoglobulin-like</fullName>
    </submittedName>
</protein>
<keyword evidence="15" id="KW-1185">Reference proteome</keyword>
<dbReference type="GO" id="GO:0007155">
    <property type="term" value="P:cell adhesion"/>
    <property type="evidence" value="ECO:0007669"/>
    <property type="project" value="UniProtKB-KW"/>
</dbReference>
<dbReference type="GO" id="GO:0005886">
    <property type="term" value="C:plasma membrane"/>
    <property type="evidence" value="ECO:0007669"/>
    <property type="project" value="UniProtKB-ARBA"/>
</dbReference>
<evidence type="ECO:0000256" key="4">
    <source>
        <dbReference type="ARBA" id="ARBA00022737"/>
    </source>
</evidence>
<evidence type="ECO:0000256" key="11">
    <source>
        <dbReference type="SAM" id="Phobius"/>
    </source>
</evidence>
<keyword evidence="5" id="KW-0130">Cell adhesion</keyword>
<evidence type="ECO:0000256" key="5">
    <source>
        <dbReference type="ARBA" id="ARBA00022889"/>
    </source>
</evidence>
<dbReference type="FunFam" id="2.60.40.10:FF:000032">
    <property type="entry name" value="palladin isoform X1"/>
    <property type="match status" value="1"/>
</dbReference>
<evidence type="ECO:0000256" key="6">
    <source>
        <dbReference type="ARBA" id="ARBA00022989"/>
    </source>
</evidence>
<evidence type="ECO:0000313" key="14">
    <source>
        <dbReference type="EMBL" id="VVC41803.1"/>
    </source>
</evidence>
<keyword evidence="7 11" id="KW-0472">Membrane</keyword>
<evidence type="ECO:0000256" key="10">
    <source>
        <dbReference type="ARBA" id="ARBA00023319"/>
    </source>
</evidence>
<dbReference type="InterPro" id="IPR051170">
    <property type="entry name" value="Neural/epithelial_adhesion"/>
</dbReference>
<dbReference type="Proteomes" id="UP000325440">
    <property type="component" value="Unassembled WGS sequence"/>
</dbReference>
<keyword evidence="8" id="KW-1015">Disulfide bond</keyword>
<accession>A0A5E4NGU4</accession>
<dbReference type="SMART" id="SM00408">
    <property type="entry name" value="IGc2"/>
    <property type="match status" value="5"/>
</dbReference>
<evidence type="ECO:0000256" key="8">
    <source>
        <dbReference type="ARBA" id="ARBA00023157"/>
    </source>
</evidence>
<feature type="domain" description="Ig-like" evidence="12">
    <location>
        <begin position="313"/>
        <end position="409"/>
    </location>
</feature>
<feature type="domain" description="Ig-like" evidence="12">
    <location>
        <begin position="413"/>
        <end position="503"/>
    </location>
</feature>
<dbReference type="InterPro" id="IPR036179">
    <property type="entry name" value="Ig-like_dom_sf"/>
</dbReference>
<evidence type="ECO:0000256" key="3">
    <source>
        <dbReference type="ARBA" id="ARBA00022729"/>
    </source>
</evidence>
<reference evidence="14 15" key="1">
    <citation type="submission" date="2019-08" db="EMBL/GenBank/DDBJ databases">
        <authorList>
            <person name="Alioto T."/>
            <person name="Alioto T."/>
            <person name="Gomez Garrido J."/>
        </authorList>
    </citation>
    <scope>NUCLEOTIDE SEQUENCE [LARGE SCALE GENOMIC DNA]</scope>
</reference>
<keyword evidence="9" id="KW-0325">Glycoprotein</keyword>
<dbReference type="PRINTS" id="PR01838">
    <property type="entry name" value="NCAMFAMILY"/>
</dbReference>
<keyword evidence="10" id="KW-0393">Immunoglobulin domain</keyword>
<sequence>MSIKQVKIFKQVKQTNVAAKEPSLIIRPTQPKQTKPIGTNMIMNCQPDVDQPEFITNLKWIDPHNKTIDQSSSTGERVTTMSTSTNNLGLVITGLSLEDIGIYTCTATYSNSEYLVQSVLVDAYYDIQWLDAPTEQYPIAGFPYKVRCKVMANPAPLVEWYKKNQQIKDGAGFVKDIDGLVIQNVTAEDDGIYKCRAIVMDTGNILDRDIKVEVHIPPTFAPDQVSKLEVIEGEMASVRCVALGKPEPKITWIKMPEQRDLSEGTELYSVNPVTGVLSLNKISRTDNAQFKCVARNAAGFIERLVSVVVLIKPEILDVTNVTIPINSDARVKCTANGNPLPEITFKKVGTNAVIKQSIADHRINVEHETNKDTATATLVIKHLNRTDDGLYTCTASNKGGEAMKNGHLTVEFPPVYASNMLKEVWTWNQMPVNLSCVSESLPNASITWLLNNRAIEDDPQVKKFGKGPFSNLQVSPIDQKYYGVYTCFTKNLHGENNWQITLREAHKPAKVSDIKFDIVTATTISFSFVAPTDTGGLRIKAYSVQYKEASKTWEESSNKSWPLDTPYILEGLEAHRTYTFRFAAINEVGRGDWSSPEQRTMPQRSAPEEPKILYNKDVYTEDYINSPYGNSYEVNWRIPADNAEPIDYYSVNYCVVEKINQMWTVRRETCKIEELKSADRNGLNLVYLNADTFYKVEVRAHNEIGFSVPSELVFKTAMGADIPPNPPPPSYTNRLSSTVIISIVLAVLITILIVIDVSCYFAHNTGILYILFGLCCRKKKREEETKLGSEGKELLTNGNTYQSNNMRIEPVDMLKKDTEVEYDVKRSVSQTRFVGKDSAV</sequence>
<evidence type="ECO:0000256" key="7">
    <source>
        <dbReference type="ARBA" id="ARBA00023136"/>
    </source>
</evidence>
<evidence type="ECO:0000259" key="13">
    <source>
        <dbReference type="PROSITE" id="PS50853"/>
    </source>
</evidence>
<dbReference type="GO" id="GO:0030154">
    <property type="term" value="P:cell differentiation"/>
    <property type="evidence" value="ECO:0007669"/>
    <property type="project" value="UniProtKB-ARBA"/>
</dbReference>
<evidence type="ECO:0000256" key="2">
    <source>
        <dbReference type="ARBA" id="ARBA00022692"/>
    </source>
</evidence>
<dbReference type="GO" id="GO:0043005">
    <property type="term" value="C:neuron projection"/>
    <property type="evidence" value="ECO:0007669"/>
    <property type="project" value="TreeGrafter"/>
</dbReference>
<dbReference type="InterPro" id="IPR009138">
    <property type="entry name" value="Neural_cell_adh"/>
</dbReference>
<feature type="domain" description="Ig-like" evidence="12">
    <location>
        <begin position="22"/>
        <end position="122"/>
    </location>
</feature>